<accession>A0AAI9T5U2</accession>
<evidence type="ECO:0000313" key="1">
    <source>
        <dbReference type="EMBL" id="KAJ9480469.1"/>
    </source>
</evidence>
<proteinExistence type="predicted"/>
<evidence type="ECO:0000313" key="2">
    <source>
        <dbReference type="Proteomes" id="UP001227192"/>
    </source>
</evidence>
<keyword evidence="2" id="KW-1185">Reference proteome</keyword>
<dbReference type="AlphaFoldDB" id="A0AAI9T5U2"/>
<dbReference type="EMBL" id="LACB01001465">
    <property type="protein sequence ID" value="KAJ9480469.1"/>
    <property type="molecule type" value="Genomic_DNA"/>
</dbReference>
<protein>
    <submittedName>
        <fullName evidence="1">Uncharacterized protein</fullName>
    </submittedName>
</protein>
<organism evidence="1 2">
    <name type="scientific">Penicillium thymicola</name>
    <dbReference type="NCBI Taxonomy" id="293382"/>
    <lineage>
        <taxon>Eukaryota</taxon>
        <taxon>Fungi</taxon>
        <taxon>Dikarya</taxon>
        <taxon>Ascomycota</taxon>
        <taxon>Pezizomycotina</taxon>
        <taxon>Eurotiomycetes</taxon>
        <taxon>Eurotiomycetidae</taxon>
        <taxon>Eurotiales</taxon>
        <taxon>Aspergillaceae</taxon>
        <taxon>Penicillium</taxon>
    </lineage>
</organism>
<comment type="caution">
    <text evidence="1">The sequence shown here is derived from an EMBL/GenBank/DDBJ whole genome shotgun (WGS) entry which is preliminary data.</text>
</comment>
<gene>
    <name evidence="1" type="ORF">VN97_g13103</name>
</gene>
<reference evidence="1" key="2">
    <citation type="journal article" date="2016" name="Fungal Biol.">
        <title>Ochratoxin A production by Penicillium thymicola.</title>
        <authorList>
            <person name="Nguyen H.D.T."/>
            <person name="McMullin D.R."/>
            <person name="Ponomareva E."/>
            <person name="Riley R."/>
            <person name="Pomraning K.R."/>
            <person name="Baker S.E."/>
            <person name="Seifert K.A."/>
        </authorList>
    </citation>
    <scope>NUCLEOTIDE SEQUENCE</scope>
    <source>
        <strain evidence="1">DAOM 180753</strain>
    </source>
</reference>
<dbReference type="Proteomes" id="UP001227192">
    <property type="component" value="Unassembled WGS sequence"/>
</dbReference>
<name>A0AAI9T5U2_PENTH</name>
<feature type="non-terminal residue" evidence="1">
    <location>
        <position position="1"/>
    </location>
</feature>
<sequence>FPPPPLESFYLDLICLSFTFCVPSRDATYAA</sequence>
<reference evidence="1" key="1">
    <citation type="submission" date="2015-06" db="EMBL/GenBank/DDBJ databases">
        <authorList>
            <person name="Nguyen H."/>
        </authorList>
    </citation>
    <scope>NUCLEOTIDE SEQUENCE</scope>
    <source>
        <strain evidence="1">DAOM 180753</strain>
    </source>
</reference>